<dbReference type="OMA" id="GIIEMMP"/>
<feature type="region of interest" description="Disordered" evidence="4">
    <location>
        <begin position="16"/>
        <end position="52"/>
    </location>
</feature>
<evidence type="ECO:0000259" key="5">
    <source>
        <dbReference type="Pfam" id="PF02114"/>
    </source>
</evidence>
<dbReference type="KEGG" id="lgi:LOTGIDRAFT_221428"/>
<dbReference type="GO" id="GO:0008277">
    <property type="term" value="P:regulation of G protein-coupled receptor signaling pathway"/>
    <property type="evidence" value="ECO:0007669"/>
    <property type="project" value="InterPro"/>
</dbReference>
<name>V3Z3J5_LOTGI</name>
<dbReference type="Gene3D" id="1.10.168.10">
    <property type="entry name" value="Phosducin, domain 2"/>
    <property type="match status" value="1"/>
</dbReference>
<dbReference type="OrthoDB" id="70588at2759"/>
<dbReference type="InterPro" id="IPR024253">
    <property type="entry name" value="Phosducin_thioredoxin-like_dom"/>
</dbReference>
<dbReference type="PANTHER" id="PTHR46052:SF1">
    <property type="entry name" value="PHOSDUCIN-LIKE PROTEIN"/>
    <property type="match status" value="1"/>
</dbReference>
<sequence>MALSLDDKLLGEKVDYYCSSSEDEDGDGKPTNKERLPEIKPPDTTYPGYCTNTGPKGVLTDWREYKRLETEKRENQEKERQALAKKLTLTCRSHLDDEAEKEKDEDFLKELEELEDEFIKEYRLKRLEEMRKALDNVPKFGRVVELTSDSFVEAVDKEKPGVTVIVHLFENNVEACEAMNGCLLCLAQEYPTFKFCKLKASEAKLSSKFSKIGVPALLIYKNSELIGNFVNLASHLGEDFYAVDVESYLQEYGYLPDKDLGAPVIRDKHTGQIRG</sequence>
<feature type="domain" description="Phosducin" evidence="5">
    <location>
        <begin position="46"/>
        <end position="260"/>
    </location>
</feature>
<evidence type="ECO:0000313" key="7">
    <source>
        <dbReference type="Proteomes" id="UP000030746"/>
    </source>
</evidence>
<reference evidence="6 7" key="1">
    <citation type="journal article" date="2013" name="Nature">
        <title>Insights into bilaterian evolution from three spiralian genomes.</title>
        <authorList>
            <person name="Simakov O."/>
            <person name="Marletaz F."/>
            <person name="Cho S.J."/>
            <person name="Edsinger-Gonzales E."/>
            <person name="Havlak P."/>
            <person name="Hellsten U."/>
            <person name="Kuo D.H."/>
            <person name="Larsson T."/>
            <person name="Lv J."/>
            <person name="Arendt D."/>
            <person name="Savage R."/>
            <person name="Osoegawa K."/>
            <person name="de Jong P."/>
            <person name="Grimwood J."/>
            <person name="Chapman J.A."/>
            <person name="Shapiro H."/>
            <person name="Aerts A."/>
            <person name="Otillar R.P."/>
            <person name="Terry A.Y."/>
            <person name="Boore J.L."/>
            <person name="Grigoriev I.V."/>
            <person name="Lindberg D.R."/>
            <person name="Seaver E.C."/>
            <person name="Weisblat D.A."/>
            <person name="Putnam N.H."/>
            <person name="Rokhsar D.S."/>
        </authorList>
    </citation>
    <scope>NUCLEOTIDE SEQUENCE [LARGE SCALE GENOMIC DNA]</scope>
</reference>
<dbReference type="InterPro" id="IPR001200">
    <property type="entry name" value="Phosducin"/>
</dbReference>
<dbReference type="SUPFAM" id="SSF52833">
    <property type="entry name" value="Thioredoxin-like"/>
    <property type="match status" value="1"/>
</dbReference>
<dbReference type="InterPro" id="IPR023196">
    <property type="entry name" value="Phosducin_N_dom_sf"/>
</dbReference>
<evidence type="ECO:0000313" key="6">
    <source>
        <dbReference type="EMBL" id="ESO85203.1"/>
    </source>
</evidence>
<dbReference type="CDD" id="cd02987">
    <property type="entry name" value="Phd_like_Phd"/>
    <property type="match status" value="1"/>
</dbReference>
<evidence type="ECO:0000256" key="3">
    <source>
        <dbReference type="SAM" id="Coils"/>
    </source>
</evidence>
<comment type="similarity">
    <text evidence="1">Belongs to the phosducin family.</text>
</comment>
<protein>
    <recommendedName>
        <fullName evidence="5">Phosducin domain-containing protein</fullName>
    </recommendedName>
</protein>
<feature type="coiled-coil region" evidence="3">
    <location>
        <begin position="65"/>
        <end position="117"/>
    </location>
</feature>
<keyword evidence="7" id="KW-1185">Reference proteome</keyword>
<organism evidence="6 7">
    <name type="scientific">Lottia gigantea</name>
    <name type="common">Giant owl limpet</name>
    <dbReference type="NCBI Taxonomy" id="225164"/>
    <lineage>
        <taxon>Eukaryota</taxon>
        <taxon>Metazoa</taxon>
        <taxon>Spiralia</taxon>
        <taxon>Lophotrochozoa</taxon>
        <taxon>Mollusca</taxon>
        <taxon>Gastropoda</taxon>
        <taxon>Patellogastropoda</taxon>
        <taxon>Lottioidea</taxon>
        <taxon>Lottiidae</taxon>
        <taxon>Lottia</taxon>
    </lineage>
</organism>
<keyword evidence="3" id="KW-0175">Coiled coil</keyword>
<dbReference type="Gene3D" id="3.40.30.10">
    <property type="entry name" value="Glutaredoxin"/>
    <property type="match status" value="1"/>
</dbReference>
<dbReference type="HOGENOM" id="CLU_085598_0_0_1"/>
<accession>V3Z3J5</accession>
<dbReference type="InterPro" id="IPR036249">
    <property type="entry name" value="Thioredoxin-like_sf"/>
</dbReference>
<dbReference type="GeneID" id="20246999"/>
<keyword evidence="2" id="KW-0597">Phosphoprotein</keyword>
<evidence type="ECO:0000256" key="2">
    <source>
        <dbReference type="ARBA" id="ARBA00022553"/>
    </source>
</evidence>
<evidence type="ECO:0000256" key="4">
    <source>
        <dbReference type="SAM" id="MobiDB-lite"/>
    </source>
</evidence>
<dbReference type="STRING" id="225164.V3Z3J5"/>
<dbReference type="Proteomes" id="UP000030746">
    <property type="component" value="Unassembled WGS sequence"/>
</dbReference>
<dbReference type="EMBL" id="KB203301">
    <property type="protein sequence ID" value="ESO85203.1"/>
    <property type="molecule type" value="Genomic_DNA"/>
</dbReference>
<dbReference type="RefSeq" id="XP_009064119.1">
    <property type="nucleotide sequence ID" value="XM_009065871.1"/>
</dbReference>
<feature type="non-terminal residue" evidence="6">
    <location>
        <position position="275"/>
    </location>
</feature>
<feature type="compositionally biased region" description="Basic and acidic residues" evidence="4">
    <location>
        <begin position="27"/>
        <end position="41"/>
    </location>
</feature>
<proteinExistence type="inferred from homology"/>
<dbReference type="PANTHER" id="PTHR46052">
    <property type="entry name" value="PHOSDUCIN-LIKE PROTEIN"/>
    <property type="match status" value="1"/>
</dbReference>
<dbReference type="AlphaFoldDB" id="V3Z3J5"/>
<dbReference type="Pfam" id="PF02114">
    <property type="entry name" value="Phosducin"/>
    <property type="match status" value="1"/>
</dbReference>
<dbReference type="PRINTS" id="PR00677">
    <property type="entry name" value="PHOSDUCIN"/>
</dbReference>
<dbReference type="CTD" id="20246999"/>
<evidence type="ECO:0000256" key="1">
    <source>
        <dbReference type="ARBA" id="ARBA00009686"/>
    </source>
</evidence>
<gene>
    <name evidence="6" type="ORF">LOTGIDRAFT_221428</name>
</gene>
<dbReference type="InterPro" id="IPR051499">
    <property type="entry name" value="Phosducin-like_reg"/>
</dbReference>